<evidence type="ECO:0000313" key="2">
    <source>
        <dbReference type="EMBL" id="TFK41088.1"/>
    </source>
</evidence>
<protein>
    <submittedName>
        <fullName evidence="2">Uncharacterized protein</fullName>
    </submittedName>
</protein>
<gene>
    <name evidence="2" type="ORF">BDQ12DRAFT_663963</name>
</gene>
<keyword evidence="3" id="KW-1185">Reference proteome</keyword>
<feature type="region of interest" description="Disordered" evidence="1">
    <location>
        <begin position="23"/>
        <end position="82"/>
    </location>
</feature>
<feature type="compositionally biased region" description="Low complexity" evidence="1">
    <location>
        <begin position="42"/>
        <end position="52"/>
    </location>
</feature>
<evidence type="ECO:0000256" key="1">
    <source>
        <dbReference type="SAM" id="MobiDB-lite"/>
    </source>
</evidence>
<reference evidence="2 3" key="1">
    <citation type="journal article" date="2019" name="Nat. Ecol. Evol.">
        <title>Megaphylogeny resolves global patterns of mushroom evolution.</title>
        <authorList>
            <person name="Varga T."/>
            <person name="Krizsan K."/>
            <person name="Foldi C."/>
            <person name="Dima B."/>
            <person name="Sanchez-Garcia M."/>
            <person name="Sanchez-Ramirez S."/>
            <person name="Szollosi G.J."/>
            <person name="Szarkandi J.G."/>
            <person name="Papp V."/>
            <person name="Albert L."/>
            <person name="Andreopoulos W."/>
            <person name="Angelini C."/>
            <person name="Antonin V."/>
            <person name="Barry K.W."/>
            <person name="Bougher N.L."/>
            <person name="Buchanan P."/>
            <person name="Buyck B."/>
            <person name="Bense V."/>
            <person name="Catcheside P."/>
            <person name="Chovatia M."/>
            <person name="Cooper J."/>
            <person name="Damon W."/>
            <person name="Desjardin D."/>
            <person name="Finy P."/>
            <person name="Geml J."/>
            <person name="Haridas S."/>
            <person name="Hughes K."/>
            <person name="Justo A."/>
            <person name="Karasinski D."/>
            <person name="Kautmanova I."/>
            <person name="Kiss B."/>
            <person name="Kocsube S."/>
            <person name="Kotiranta H."/>
            <person name="LaButti K.M."/>
            <person name="Lechner B.E."/>
            <person name="Liimatainen K."/>
            <person name="Lipzen A."/>
            <person name="Lukacs Z."/>
            <person name="Mihaltcheva S."/>
            <person name="Morgado L.N."/>
            <person name="Niskanen T."/>
            <person name="Noordeloos M.E."/>
            <person name="Ohm R.A."/>
            <person name="Ortiz-Santana B."/>
            <person name="Ovrebo C."/>
            <person name="Racz N."/>
            <person name="Riley R."/>
            <person name="Savchenko A."/>
            <person name="Shiryaev A."/>
            <person name="Soop K."/>
            <person name="Spirin V."/>
            <person name="Szebenyi C."/>
            <person name="Tomsovsky M."/>
            <person name="Tulloss R.E."/>
            <person name="Uehling J."/>
            <person name="Grigoriev I.V."/>
            <person name="Vagvolgyi C."/>
            <person name="Papp T."/>
            <person name="Martin F.M."/>
            <person name="Miettinen O."/>
            <person name="Hibbett D.S."/>
            <person name="Nagy L.G."/>
        </authorList>
    </citation>
    <scope>NUCLEOTIDE SEQUENCE [LARGE SCALE GENOMIC DNA]</scope>
    <source>
        <strain evidence="2 3">CBS 166.37</strain>
    </source>
</reference>
<feature type="compositionally biased region" description="Basic and acidic residues" evidence="1">
    <location>
        <begin position="70"/>
        <end position="82"/>
    </location>
</feature>
<dbReference type="AlphaFoldDB" id="A0A5C3MBA7"/>
<accession>A0A5C3MBA7</accession>
<sequence>MSSSSQPESFHYTHVSTPNYVLGHFQYPSSPSESSHSDRSDTSSTTSTLPPYSCYPIIANESSGHPPTHIPREPSHNFHGPGRDRIPRISSSKISITHPYARLFAKKDEVKRRKIWNHALEKALFSPYELSTMGAPQRRTIYIASLEAHVDRLHNQLYSMRYWPVPLDDLEPLAGLNSKTAKSMVAGLQYNASVTKLKLLELERASNAGRRIQFPIYYPVIVINATYPAFMSLKT</sequence>
<proteinExistence type="predicted"/>
<evidence type="ECO:0000313" key="3">
    <source>
        <dbReference type="Proteomes" id="UP000308652"/>
    </source>
</evidence>
<dbReference type="EMBL" id="ML213595">
    <property type="protein sequence ID" value="TFK41088.1"/>
    <property type="molecule type" value="Genomic_DNA"/>
</dbReference>
<dbReference type="OrthoDB" id="3245901at2759"/>
<dbReference type="Proteomes" id="UP000308652">
    <property type="component" value="Unassembled WGS sequence"/>
</dbReference>
<organism evidence="2 3">
    <name type="scientific">Crucibulum laeve</name>
    <dbReference type="NCBI Taxonomy" id="68775"/>
    <lineage>
        <taxon>Eukaryota</taxon>
        <taxon>Fungi</taxon>
        <taxon>Dikarya</taxon>
        <taxon>Basidiomycota</taxon>
        <taxon>Agaricomycotina</taxon>
        <taxon>Agaricomycetes</taxon>
        <taxon>Agaricomycetidae</taxon>
        <taxon>Agaricales</taxon>
        <taxon>Agaricineae</taxon>
        <taxon>Nidulariaceae</taxon>
        <taxon>Crucibulum</taxon>
    </lineage>
</organism>
<name>A0A5C3MBA7_9AGAR</name>